<protein>
    <submittedName>
        <fullName evidence="1">Uncharacterized protein</fullName>
    </submittedName>
</protein>
<organism evidence="1 2">
    <name type="scientific">Rhizopogon vinicolor AM-OR11-026</name>
    <dbReference type="NCBI Taxonomy" id="1314800"/>
    <lineage>
        <taxon>Eukaryota</taxon>
        <taxon>Fungi</taxon>
        <taxon>Dikarya</taxon>
        <taxon>Basidiomycota</taxon>
        <taxon>Agaricomycotina</taxon>
        <taxon>Agaricomycetes</taxon>
        <taxon>Agaricomycetidae</taxon>
        <taxon>Boletales</taxon>
        <taxon>Suillineae</taxon>
        <taxon>Rhizopogonaceae</taxon>
        <taxon>Rhizopogon</taxon>
    </lineage>
</organism>
<accession>A0A1B7MLS5</accession>
<evidence type="ECO:0000313" key="2">
    <source>
        <dbReference type="Proteomes" id="UP000092154"/>
    </source>
</evidence>
<dbReference type="AlphaFoldDB" id="A0A1B7MLS5"/>
<gene>
    <name evidence="1" type="ORF">K503DRAFT_725709</name>
</gene>
<dbReference type="OrthoDB" id="3262992at2759"/>
<evidence type="ECO:0000313" key="1">
    <source>
        <dbReference type="EMBL" id="OAX33555.1"/>
    </source>
</evidence>
<feature type="non-terminal residue" evidence="1">
    <location>
        <position position="1"/>
    </location>
</feature>
<reference evidence="1 2" key="1">
    <citation type="submission" date="2016-06" db="EMBL/GenBank/DDBJ databases">
        <title>Comparative genomics of the ectomycorrhizal sister species Rhizopogon vinicolor and Rhizopogon vesiculosus (Basidiomycota: Boletales) reveals a divergence of the mating type B locus.</title>
        <authorList>
            <consortium name="DOE Joint Genome Institute"/>
            <person name="Mujic A.B."/>
            <person name="Kuo A."/>
            <person name="Tritt A."/>
            <person name="Lipzen A."/>
            <person name="Chen C."/>
            <person name="Johnson J."/>
            <person name="Sharma A."/>
            <person name="Barry K."/>
            <person name="Grigoriev I.V."/>
            <person name="Spatafora J.W."/>
        </authorList>
    </citation>
    <scope>NUCLEOTIDE SEQUENCE [LARGE SCALE GENOMIC DNA]</scope>
    <source>
        <strain evidence="1 2">AM-OR11-026</strain>
    </source>
</reference>
<name>A0A1B7MLS5_9AGAM</name>
<dbReference type="STRING" id="1314800.A0A1B7MLS5"/>
<keyword evidence="2" id="KW-1185">Reference proteome</keyword>
<proteinExistence type="predicted"/>
<dbReference type="InParanoid" id="A0A1B7MLS5"/>
<dbReference type="EMBL" id="KV448749">
    <property type="protein sequence ID" value="OAX33555.1"/>
    <property type="molecule type" value="Genomic_DNA"/>
</dbReference>
<dbReference type="Proteomes" id="UP000092154">
    <property type="component" value="Unassembled WGS sequence"/>
</dbReference>
<sequence length="74" mass="8936">QEIHNRWLHAINTRLKFDKILTDTSRFKKNTIKETTVLRTVGIFHDSCKHNWIHQTGVKKFFWLAPRRPPGRNR</sequence>